<dbReference type="AlphaFoldDB" id="A0A1G7RL52"/>
<reference evidence="1 2" key="1">
    <citation type="submission" date="2016-10" db="EMBL/GenBank/DDBJ databases">
        <authorList>
            <person name="de Groot N.N."/>
        </authorList>
    </citation>
    <scope>NUCLEOTIDE SEQUENCE [LARGE SCALE GENOMIC DNA]</scope>
    <source>
        <strain evidence="1 2">DSM 527</strain>
    </source>
</reference>
<dbReference type="STRING" id="104663.SAMN04488121_103513"/>
<name>A0A1G7RL52_CHIFI</name>
<dbReference type="EMBL" id="FNBN01000003">
    <property type="protein sequence ID" value="SDG11488.1"/>
    <property type="molecule type" value="Genomic_DNA"/>
</dbReference>
<organism evidence="1 2">
    <name type="scientific">Chitinophaga filiformis</name>
    <name type="common">Myxococcus filiformis</name>
    <name type="synonym">Flexibacter filiformis</name>
    <dbReference type="NCBI Taxonomy" id="104663"/>
    <lineage>
        <taxon>Bacteria</taxon>
        <taxon>Pseudomonadati</taxon>
        <taxon>Bacteroidota</taxon>
        <taxon>Chitinophagia</taxon>
        <taxon>Chitinophagales</taxon>
        <taxon>Chitinophagaceae</taxon>
        <taxon>Chitinophaga</taxon>
    </lineage>
</organism>
<accession>A0A1G7RL52</accession>
<dbReference type="Proteomes" id="UP000199045">
    <property type="component" value="Unassembled WGS sequence"/>
</dbReference>
<evidence type="ECO:0000313" key="1">
    <source>
        <dbReference type="EMBL" id="SDG11488.1"/>
    </source>
</evidence>
<evidence type="ECO:0000313" key="2">
    <source>
        <dbReference type="Proteomes" id="UP000199045"/>
    </source>
</evidence>
<sequence>MSKVIDYTHKDVKKYLLSMFIVYMFVHMKSV</sequence>
<protein>
    <submittedName>
        <fullName evidence="1">Uncharacterized protein</fullName>
    </submittedName>
</protein>
<gene>
    <name evidence="1" type="ORF">SAMN04488121_103513</name>
</gene>
<proteinExistence type="predicted"/>